<evidence type="ECO:0000313" key="4">
    <source>
        <dbReference type="Proteomes" id="UP000013034"/>
    </source>
</evidence>
<keyword evidence="4" id="KW-1185">Reference proteome</keyword>
<feature type="compositionally biased region" description="Polar residues" evidence="1">
    <location>
        <begin position="343"/>
        <end position="367"/>
    </location>
</feature>
<feature type="signal peptide" evidence="2">
    <location>
        <begin position="1"/>
        <end position="35"/>
    </location>
</feature>
<proteinExistence type="predicted"/>
<reference evidence="3 4" key="1">
    <citation type="submission" date="2013-02" db="EMBL/GenBank/DDBJ databases">
        <title>The Genome Sequence of Acinetobacter sp. NIPH 809.</title>
        <authorList>
            <consortium name="The Broad Institute Genome Sequencing Platform"/>
            <consortium name="The Broad Institute Genome Sequencing Center for Infectious Disease"/>
            <person name="Cerqueira G."/>
            <person name="Feldgarden M."/>
            <person name="Courvalin P."/>
            <person name="Perichon B."/>
            <person name="Grillot-Courvalin C."/>
            <person name="Clermont D."/>
            <person name="Rocha E."/>
            <person name="Yoon E.-J."/>
            <person name="Nemec A."/>
            <person name="Walker B."/>
            <person name="Young S.K."/>
            <person name="Zeng Q."/>
            <person name="Gargeya S."/>
            <person name="Fitzgerald M."/>
            <person name="Haas B."/>
            <person name="Abouelleil A."/>
            <person name="Alvarado L."/>
            <person name="Arachchi H.M."/>
            <person name="Berlin A.M."/>
            <person name="Chapman S.B."/>
            <person name="Dewar J."/>
            <person name="Goldberg J."/>
            <person name="Griggs A."/>
            <person name="Gujja S."/>
            <person name="Hansen M."/>
            <person name="Howarth C."/>
            <person name="Imamovic A."/>
            <person name="Larimer J."/>
            <person name="McCowan C."/>
            <person name="Murphy C."/>
            <person name="Neiman D."/>
            <person name="Pearson M."/>
            <person name="Priest M."/>
            <person name="Roberts A."/>
            <person name="Saif S."/>
            <person name="Shea T."/>
            <person name="Sisk P."/>
            <person name="Sykes S."/>
            <person name="Wortman J."/>
            <person name="Nusbaum C."/>
            <person name="Birren B."/>
        </authorList>
    </citation>
    <scope>NUCLEOTIDE SEQUENCE [LARGE SCALE GENOMIC DNA]</scope>
    <source>
        <strain evidence="3 4">NIPH 809</strain>
    </source>
</reference>
<evidence type="ECO:0000313" key="3">
    <source>
        <dbReference type="EMBL" id="ENU21859.1"/>
    </source>
</evidence>
<protein>
    <recommendedName>
        <fullName evidence="5">Pilus assembly protein PilY</fullName>
    </recommendedName>
</protein>
<organism evidence="3 4">
    <name type="scientific">Acinetobacter proteolyticus</name>
    <dbReference type="NCBI Taxonomy" id="1776741"/>
    <lineage>
        <taxon>Bacteria</taxon>
        <taxon>Pseudomonadati</taxon>
        <taxon>Pseudomonadota</taxon>
        <taxon>Gammaproteobacteria</taxon>
        <taxon>Moraxellales</taxon>
        <taxon>Moraxellaceae</taxon>
        <taxon>Acinetobacter</taxon>
    </lineage>
</organism>
<evidence type="ECO:0008006" key="5">
    <source>
        <dbReference type="Google" id="ProtNLM"/>
    </source>
</evidence>
<feature type="region of interest" description="Disordered" evidence="1">
    <location>
        <begin position="343"/>
        <end position="378"/>
    </location>
</feature>
<gene>
    <name evidence="3" type="ORF">F993_03788</name>
</gene>
<dbReference type="EMBL" id="APOI01000030">
    <property type="protein sequence ID" value="ENU21859.1"/>
    <property type="molecule type" value="Genomic_DNA"/>
</dbReference>
<feature type="compositionally biased region" description="Low complexity" evidence="1">
    <location>
        <begin position="511"/>
        <end position="523"/>
    </location>
</feature>
<name>A0ABN0J9U2_9GAMM</name>
<evidence type="ECO:0000256" key="1">
    <source>
        <dbReference type="SAM" id="MobiDB-lite"/>
    </source>
</evidence>
<keyword evidence="2" id="KW-0732">Signal</keyword>
<dbReference type="RefSeq" id="WP_004657480.1">
    <property type="nucleotide sequence ID" value="NZ_KB849179.1"/>
</dbReference>
<feature type="region of interest" description="Disordered" evidence="1">
    <location>
        <begin position="502"/>
        <end position="523"/>
    </location>
</feature>
<feature type="chain" id="PRO_5046058735" description="Pilus assembly protein PilY" evidence="2">
    <location>
        <begin position="36"/>
        <end position="1406"/>
    </location>
</feature>
<comment type="caution">
    <text evidence="3">The sequence shown here is derived from an EMBL/GenBank/DDBJ whole genome shotgun (WGS) entry which is preliminary data.</text>
</comment>
<evidence type="ECO:0000256" key="2">
    <source>
        <dbReference type="SAM" id="SignalP"/>
    </source>
</evidence>
<sequence length="1406" mass="150658">MNKRLKDFQHNKLWYAICTSSLAMTWLMTTSIVQASDLQIYAVPKAGKKTIIMMLDTSGSMGPYRGSGYSYEDYNITSGCNSNPVAYPNSPSSGTNYYVDSSTTPSYQRNFCYLTRSNAPNEAKAVGACESFPLGATGNSITAYRCYDRLTRLKDGMFALLNSTDQDVNVTGSNTRIKLSATNVGLGNFSADGDGQTAQILVAAKPLETSTTSTQRTLLKTKIAGLTADAGTPSAHAMAEAASYLLGTTTYSENKYTIRKDSYVRRVDRYNGTVRYQQCERYRDSDINTDRLWQDCRSWSSWSSIDPGVGNAQVYGTNSDSSYNYTYYYTTFEYTVANADSGTPKSKLNDTSANSDIVENRNSSNTDVRYKSPLPTASDRASCDGQGVYFLSDGFANGSSNDRSLQLMQKALGSSGNSFSCSGSLSNSASNSAWACMGDFAKAIFNPARNPQQVSIKTAFVGFGSLFNASRINSSSDVDIQNACQISSRAYRDPITGALPADKCSPGGGRSLPVSSPTAATSASGYRTPDGYNYDGGYGNGGFFQASSPSDVTNSVVEFIKNLGGATLDPLTTGQISVPYDALNPNNLSEYGFLRAIEPDPANNSLTWRGNLKKYSVATSGAANLGAFQGNSGGLVYSSDGAFRTATKDYWNSSTYTDGGKVFLGGSFSKVPLPINGQAELSINGVISQYAYSAAYKIRNLFTDVASSDGTSLTPLTGSTAGTALLQIPAKPSDNSDPYTNIDLSAAYVLNKFNTTTGQTTLKDFPIGIKLKLLNYLGYSTDITATTLPSSLTTSDAPYLSMGGSIHSYPMQLTYSGTLDTNGNLTSARTQSILYGSMEGGVHIVDASDGKEQMVFVPAEILNHSVKSKALVVGQSDSSLAPAYGIDGSWVADPTYKITTDTTATPATSSVTARQMNIYGGMRMGGNSYYGLNVLEPTQPKLLFRIDSSTSGFDRLGQTWSKPVLANIRKDGVLTRVIIVGGGYDECYEDPEFTLAASGNDSTCATRTKAKGNAVYMINAKTGELVWSATYGSTTADGDKQYMKHSIVSRISTLDRDADGLVDHLYFGDLGGQVFRADFNNNQKLTGSTYSDFGVRVVRLANLATNDTTNDVGNDYTGAKAPRFYEPPTVTIHDQGTSTFIVVGIASGNRSTPLDVFPLTGRDGMTPTTALTSQPVNNVYGILDKDFAKRDLITASPTLSTQNKTRADFKKNPQVLGTGETVVGFFFPSSTTGAAGWYRSLSSKSTSTTGINSMERADGTFRIRGGQKAFEEPLAITNNLLVPVYDPQGTGIEQQDPCKPRVVGETDWQRYCLPFGACIKTDGTLNTALEIKSGFQTKTNGCPAGVTECNDNVIGGGIRGITFVPKPDSSAGSCGKLTMAGNTQGTGEWQCTSRLIQTRWYERYRQ</sequence>
<dbReference type="Proteomes" id="UP000013034">
    <property type="component" value="Unassembled WGS sequence"/>
</dbReference>
<accession>A0ABN0J9U2</accession>